<feature type="transmembrane region" description="Helical" evidence="1">
    <location>
        <begin position="185"/>
        <end position="209"/>
    </location>
</feature>
<keyword evidence="3" id="KW-1185">Reference proteome</keyword>
<proteinExistence type="predicted"/>
<feature type="transmembrane region" description="Helical" evidence="1">
    <location>
        <begin position="248"/>
        <end position="270"/>
    </location>
</feature>
<keyword evidence="1" id="KW-0472">Membrane</keyword>
<gene>
    <name evidence="2" type="ORF">Vau01_068540</name>
</gene>
<dbReference type="PANTHER" id="PTHR40761:SF1">
    <property type="entry name" value="CONSERVED INTEGRAL MEMBRANE ALANINE VALINE AND LEUCINE RICH PROTEIN-RELATED"/>
    <property type="match status" value="1"/>
</dbReference>
<keyword evidence="1" id="KW-1133">Transmembrane helix</keyword>
<feature type="transmembrane region" description="Helical" evidence="1">
    <location>
        <begin position="69"/>
        <end position="90"/>
    </location>
</feature>
<feature type="transmembrane region" description="Helical" evidence="1">
    <location>
        <begin position="154"/>
        <end position="173"/>
    </location>
</feature>
<dbReference type="EMBL" id="BOPG01000045">
    <property type="protein sequence ID" value="GIJ59338.1"/>
    <property type="molecule type" value="Genomic_DNA"/>
</dbReference>
<feature type="transmembrane region" description="Helical" evidence="1">
    <location>
        <begin position="6"/>
        <end position="31"/>
    </location>
</feature>
<feature type="transmembrane region" description="Helical" evidence="1">
    <location>
        <begin position="99"/>
        <end position="116"/>
    </location>
</feature>
<sequence length="386" mass="39761">MTLSGWIALAMAVFGAFSYGVGSILQAVGAMRSTGTVRTLGHPIYLLGVGCDLLAWAASMVALRELVVYQVQSVLAGSLAVTVVAARLVLSSRLRRRDVAAVMITIAALTVLAMSAGPQEPVLPSPAVRLGFCVAAVSLAVIGWGATKVSSPGVVAALAGTAFGGAALCGRTLPMPTESPNVPAFALALISEPLTAALVTFAAAGMLLYTNALQHGQVGPVTAVLWIGEVVAPSAVGIALLGDTVRPGWGAAAAAAGLVTIGAAIVLATAPVSSTATVTSAATAPSTQAVAQTVPAPVAAIGAARPPMWPSVAWHEPSWRGVFRHKSVEMVPFTDQQATTIRWWGPSFTDRQAGTYWWWGPLADPQLIWIPPDRTRRAPTEPVWRA</sequence>
<feature type="transmembrane region" description="Helical" evidence="1">
    <location>
        <begin position="128"/>
        <end position="147"/>
    </location>
</feature>
<feature type="transmembrane region" description="Helical" evidence="1">
    <location>
        <begin position="221"/>
        <end position="242"/>
    </location>
</feature>
<evidence type="ECO:0000256" key="1">
    <source>
        <dbReference type="SAM" id="Phobius"/>
    </source>
</evidence>
<feature type="transmembrane region" description="Helical" evidence="1">
    <location>
        <begin position="43"/>
        <end position="63"/>
    </location>
</feature>
<evidence type="ECO:0000313" key="2">
    <source>
        <dbReference type="EMBL" id="GIJ59338.1"/>
    </source>
</evidence>
<reference evidence="2" key="1">
    <citation type="submission" date="2021-01" db="EMBL/GenBank/DDBJ databases">
        <title>Whole genome shotgun sequence of Virgisporangium aurantiacum NBRC 16421.</title>
        <authorList>
            <person name="Komaki H."/>
            <person name="Tamura T."/>
        </authorList>
    </citation>
    <scope>NUCLEOTIDE SEQUENCE</scope>
    <source>
        <strain evidence="2">NBRC 16421</strain>
    </source>
</reference>
<keyword evidence="1" id="KW-0812">Transmembrane</keyword>
<organism evidence="2 3">
    <name type="scientific">Virgisporangium aurantiacum</name>
    <dbReference type="NCBI Taxonomy" id="175570"/>
    <lineage>
        <taxon>Bacteria</taxon>
        <taxon>Bacillati</taxon>
        <taxon>Actinomycetota</taxon>
        <taxon>Actinomycetes</taxon>
        <taxon>Micromonosporales</taxon>
        <taxon>Micromonosporaceae</taxon>
        <taxon>Virgisporangium</taxon>
    </lineage>
</organism>
<evidence type="ECO:0000313" key="3">
    <source>
        <dbReference type="Proteomes" id="UP000612585"/>
    </source>
</evidence>
<dbReference type="PANTHER" id="PTHR40761">
    <property type="entry name" value="CONSERVED INTEGRAL MEMBRANE ALANINE VALINE AND LEUCINE RICH PROTEIN-RELATED"/>
    <property type="match status" value="1"/>
</dbReference>
<evidence type="ECO:0008006" key="4">
    <source>
        <dbReference type="Google" id="ProtNLM"/>
    </source>
</evidence>
<comment type="caution">
    <text evidence="2">The sequence shown here is derived from an EMBL/GenBank/DDBJ whole genome shotgun (WGS) entry which is preliminary data.</text>
</comment>
<name>A0A8J4E2X2_9ACTN</name>
<accession>A0A8J4E2X2</accession>
<protein>
    <recommendedName>
        <fullName evidence="4">Integral membrane protein</fullName>
    </recommendedName>
</protein>
<dbReference type="Proteomes" id="UP000612585">
    <property type="component" value="Unassembled WGS sequence"/>
</dbReference>
<dbReference type="AlphaFoldDB" id="A0A8J4E2X2"/>